<proteinExistence type="predicted"/>
<accession>A0AAE1CZM5</accession>
<dbReference type="Proteomes" id="UP001283361">
    <property type="component" value="Unassembled WGS sequence"/>
</dbReference>
<keyword evidence="2" id="KW-1185">Reference proteome</keyword>
<name>A0AAE1CZM5_9GAST</name>
<evidence type="ECO:0000313" key="1">
    <source>
        <dbReference type="EMBL" id="KAK3747810.1"/>
    </source>
</evidence>
<sequence>MGWCLIGEFFGGFRGLLSTPLRGVQRIPRFNMPDEGASHLASLNTLAKPFLRKGFDNRGFNRGNFAFAKNTSEGGVVMVAPRSSGFRACCQRID</sequence>
<gene>
    <name evidence="1" type="ORF">RRG08_057354</name>
</gene>
<reference evidence="1" key="1">
    <citation type="journal article" date="2023" name="G3 (Bethesda)">
        <title>A reference genome for the long-term kleptoplast-retaining sea slug Elysia crispata morphotype clarki.</title>
        <authorList>
            <person name="Eastman K.E."/>
            <person name="Pendleton A.L."/>
            <person name="Shaikh M.A."/>
            <person name="Suttiyut T."/>
            <person name="Ogas R."/>
            <person name="Tomko P."/>
            <person name="Gavelis G."/>
            <person name="Widhalm J.R."/>
            <person name="Wisecaver J.H."/>
        </authorList>
    </citation>
    <scope>NUCLEOTIDE SEQUENCE</scope>
    <source>
        <strain evidence="1">ECLA1</strain>
    </source>
</reference>
<dbReference type="AlphaFoldDB" id="A0AAE1CZM5"/>
<protein>
    <submittedName>
        <fullName evidence="1">Uncharacterized protein</fullName>
    </submittedName>
</protein>
<organism evidence="1 2">
    <name type="scientific">Elysia crispata</name>
    <name type="common">lettuce slug</name>
    <dbReference type="NCBI Taxonomy" id="231223"/>
    <lineage>
        <taxon>Eukaryota</taxon>
        <taxon>Metazoa</taxon>
        <taxon>Spiralia</taxon>
        <taxon>Lophotrochozoa</taxon>
        <taxon>Mollusca</taxon>
        <taxon>Gastropoda</taxon>
        <taxon>Heterobranchia</taxon>
        <taxon>Euthyneura</taxon>
        <taxon>Panpulmonata</taxon>
        <taxon>Sacoglossa</taxon>
        <taxon>Placobranchoidea</taxon>
        <taxon>Plakobranchidae</taxon>
        <taxon>Elysia</taxon>
    </lineage>
</organism>
<evidence type="ECO:0000313" key="2">
    <source>
        <dbReference type="Proteomes" id="UP001283361"/>
    </source>
</evidence>
<comment type="caution">
    <text evidence="1">The sequence shown here is derived from an EMBL/GenBank/DDBJ whole genome shotgun (WGS) entry which is preliminary data.</text>
</comment>
<dbReference type="EMBL" id="JAWDGP010006072">
    <property type="protein sequence ID" value="KAK3747810.1"/>
    <property type="molecule type" value="Genomic_DNA"/>
</dbReference>